<keyword evidence="4" id="KW-1185">Reference proteome</keyword>
<dbReference type="Proteomes" id="UP000824998">
    <property type="component" value="Unassembled WGS sequence"/>
</dbReference>
<reference evidence="3" key="1">
    <citation type="journal article" date="2021" name="IMA Fungus">
        <title>Genomic characterization of three marine fungi, including Emericellopsis atlantica sp. nov. with signatures of a generalist lifestyle and marine biomass degradation.</title>
        <authorList>
            <person name="Hagestad O.C."/>
            <person name="Hou L."/>
            <person name="Andersen J.H."/>
            <person name="Hansen E.H."/>
            <person name="Altermark B."/>
            <person name="Li C."/>
            <person name="Kuhnert E."/>
            <person name="Cox R.J."/>
            <person name="Crous P.W."/>
            <person name="Spatafora J.W."/>
            <person name="Lail K."/>
            <person name="Amirebrahimi M."/>
            <person name="Lipzen A."/>
            <person name="Pangilinan J."/>
            <person name="Andreopoulos W."/>
            <person name="Hayes R.D."/>
            <person name="Ng V."/>
            <person name="Grigoriev I.V."/>
            <person name="Jackson S.A."/>
            <person name="Sutton T.D.S."/>
            <person name="Dobson A.D.W."/>
            <person name="Rama T."/>
        </authorList>
    </citation>
    <scope>NUCLEOTIDE SEQUENCE</scope>
    <source>
        <strain evidence="3">TRa018bII</strain>
    </source>
</reference>
<dbReference type="InterPro" id="IPR003609">
    <property type="entry name" value="Pan_app"/>
</dbReference>
<name>A0A9P7YN25_9HELO</name>
<dbReference type="EMBL" id="MU251399">
    <property type="protein sequence ID" value="KAG9236798.1"/>
    <property type="molecule type" value="Genomic_DNA"/>
</dbReference>
<feature type="domain" description="Apple" evidence="2">
    <location>
        <begin position="29"/>
        <end position="102"/>
    </location>
</feature>
<evidence type="ECO:0000256" key="1">
    <source>
        <dbReference type="SAM" id="SignalP"/>
    </source>
</evidence>
<sequence length="104" mass="10611">MQSFTALLSLLFLPLVTLPAVSAQGALICGTTGWDILGATPAFYALTNPAYSTAAACKKLCTSNKCGSFAVGNGTCLLYVGGVASTLNANTASLYAYYDAPCIV</sequence>
<gene>
    <name evidence="3" type="ORF">BJ875DRAFT_481931</name>
</gene>
<dbReference type="OrthoDB" id="3554740at2759"/>
<evidence type="ECO:0000313" key="3">
    <source>
        <dbReference type="EMBL" id="KAG9236798.1"/>
    </source>
</evidence>
<protein>
    <recommendedName>
        <fullName evidence="2">Apple domain-containing protein</fullName>
    </recommendedName>
</protein>
<dbReference type="AlphaFoldDB" id="A0A9P7YN25"/>
<organism evidence="3 4">
    <name type="scientific">Amylocarpus encephaloides</name>
    <dbReference type="NCBI Taxonomy" id="45428"/>
    <lineage>
        <taxon>Eukaryota</taxon>
        <taxon>Fungi</taxon>
        <taxon>Dikarya</taxon>
        <taxon>Ascomycota</taxon>
        <taxon>Pezizomycotina</taxon>
        <taxon>Leotiomycetes</taxon>
        <taxon>Helotiales</taxon>
        <taxon>Helotiales incertae sedis</taxon>
        <taxon>Amylocarpus</taxon>
    </lineage>
</organism>
<accession>A0A9P7YN25</accession>
<comment type="caution">
    <text evidence="3">The sequence shown here is derived from an EMBL/GenBank/DDBJ whole genome shotgun (WGS) entry which is preliminary data.</text>
</comment>
<feature type="signal peptide" evidence="1">
    <location>
        <begin position="1"/>
        <end position="23"/>
    </location>
</feature>
<keyword evidence="1" id="KW-0732">Signal</keyword>
<evidence type="ECO:0000259" key="2">
    <source>
        <dbReference type="PROSITE" id="PS50948"/>
    </source>
</evidence>
<evidence type="ECO:0000313" key="4">
    <source>
        <dbReference type="Proteomes" id="UP000824998"/>
    </source>
</evidence>
<dbReference type="PROSITE" id="PS50948">
    <property type="entry name" value="PAN"/>
    <property type="match status" value="1"/>
</dbReference>
<feature type="chain" id="PRO_5040489270" description="Apple domain-containing protein" evidence="1">
    <location>
        <begin position="24"/>
        <end position="104"/>
    </location>
</feature>
<proteinExistence type="predicted"/>